<evidence type="ECO:0000256" key="4">
    <source>
        <dbReference type="ARBA" id="ARBA00023136"/>
    </source>
</evidence>
<protein>
    <recommendedName>
        <fullName evidence="8">Isoprenylcysteine carboxylmethyltransferase family protein</fullName>
    </recommendedName>
</protein>
<keyword evidence="2 5" id="KW-0812">Transmembrane</keyword>
<dbReference type="Pfam" id="PF04191">
    <property type="entry name" value="PEMT"/>
    <property type="match status" value="1"/>
</dbReference>
<proteinExistence type="predicted"/>
<comment type="subcellular location">
    <subcellularLocation>
        <location evidence="1">Endomembrane system</location>
        <topology evidence="1">Multi-pass membrane protein</topology>
    </subcellularLocation>
</comment>
<dbReference type="PANTHER" id="PTHR12714">
    <property type="entry name" value="PROTEIN-S ISOPRENYLCYSTEINE O-METHYLTRANSFERASE"/>
    <property type="match status" value="1"/>
</dbReference>
<keyword evidence="3 5" id="KW-1133">Transmembrane helix</keyword>
<gene>
    <name evidence="6" type="ORF">CBF28_02365</name>
</gene>
<feature type="transmembrane region" description="Helical" evidence="5">
    <location>
        <begin position="51"/>
        <end position="68"/>
    </location>
</feature>
<evidence type="ECO:0000256" key="1">
    <source>
        <dbReference type="ARBA" id="ARBA00004127"/>
    </source>
</evidence>
<evidence type="ECO:0008006" key="8">
    <source>
        <dbReference type="Google" id="ProtNLM"/>
    </source>
</evidence>
<reference evidence="6 7" key="1">
    <citation type="submission" date="2017-05" db="EMBL/GenBank/DDBJ databases">
        <title>Vagococcus spp. assemblies.</title>
        <authorList>
            <person name="Gulvik C.A."/>
        </authorList>
    </citation>
    <scope>NUCLEOTIDE SEQUENCE [LARGE SCALE GENOMIC DNA]</scope>
    <source>
        <strain evidence="6 7">SS1714</strain>
    </source>
</reference>
<evidence type="ECO:0000313" key="7">
    <source>
        <dbReference type="Proteomes" id="UP000288028"/>
    </source>
</evidence>
<dbReference type="AlphaFoldDB" id="A0A430B7T4"/>
<dbReference type="InterPro" id="IPR007318">
    <property type="entry name" value="Phopholipid_MeTrfase"/>
</dbReference>
<evidence type="ECO:0000313" key="6">
    <source>
        <dbReference type="EMBL" id="RSU16391.1"/>
    </source>
</evidence>
<evidence type="ECO:0000256" key="3">
    <source>
        <dbReference type="ARBA" id="ARBA00022989"/>
    </source>
</evidence>
<dbReference type="EMBL" id="NGKB01000002">
    <property type="protein sequence ID" value="RSU16391.1"/>
    <property type="molecule type" value="Genomic_DNA"/>
</dbReference>
<accession>A0A430B7T4</accession>
<evidence type="ECO:0000256" key="2">
    <source>
        <dbReference type="ARBA" id="ARBA00022692"/>
    </source>
</evidence>
<organism evidence="6 7">
    <name type="scientific">Vagococcus carniphilus</name>
    <dbReference type="NCBI Taxonomy" id="218144"/>
    <lineage>
        <taxon>Bacteria</taxon>
        <taxon>Bacillati</taxon>
        <taxon>Bacillota</taxon>
        <taxon>Bacilli</taxon>
        <taxon>Lactobacillales</taxon>
        <taxon>Enterococcaceae</taxon>
        <taxon>Vagococcus</taxon>
    </lineage>
</organism>
<feature type="transmembrane region" description="Helical" evidence="5">
    <location>
        <begin position="139"/>
        <end position="164"/>
    </location>
</feature>
<comment type="caution">
    <text evidence="6">The sequence shown here is derived from an EMBL/GenBank/DDBJ whole genome shotgun (WGS) entry which is preliminary data.</text>
</comment>
<dbReference type="GO" id="GO:0012505">
    <property type="term" value="C:endomembrane system"/>
    <property type="evidence" value="ECO:0007669"/>
    <property type="project" value="UniProtKB-SubCell"/>
</dbReference>
<dbReference type="Gene3D" id="1.20.120.1630">
    <property type="match status" value="1"/>
</dbReference>
<name>A0A430B7T4_9ENTE</name>
<keyword evidence="4 5" id="KW-0472">Membrane</keyword>
<dbReference type="PANTHER" id="PTHR12714:SF9">
    <property type="entry name" value="PROTEIN-S-ISOPRENYLCYSTEINE O-METHYLTRANSFERASE"/>
    <property type="match status" value="1"/>
</dbReference>
<keyword evidence="7" id="KW-1185">Reference proteome</keyword>
<dbReference type="Proteomes" id="UP000288028">
    <property type="component" value="Unassembled WGS sequence"/>
</dbReference>
<feature type="transmembrane region" description="Helical" evidence="5">
    <location>
        <begin position="80"/>
        <end position="100"/>
    </location>
</feature>
<evidence type="ECO:0000256" key="5">
    <source>
        <dbReference type="SAM" id="Phobius"/>
    </source>
</evidence>
<sequence>MCKRRLMMIYLITSFYAIYFFKQISLKKKNVDTNRLAKGNKPKNVVKLERFLLAFTYLTALFQYLSLFKFDFMGQVSNLSILKGTGILVTLSGVLIFFLATTHMKESWRAGIDKDQTTDLITTGIYQYSRNPAFVGFDLFYLGVVLMLPNIVLFGSSLITVICLHLQILEEEKYLIDVFGESYVVYKRKVRRYI</sequence>
<dbReference type="GO" id="GO:0016740">
    <property type="term" value="F:transferase activity"/>
    <property type="evidence" value="ECO:0007669"/>
    <property type="project" value="UniProtKB-ARBA"/>
</dbReference>
<feature type="transmembrane region" description="Helical" evidence="5">
    <location>
        <begin position="7"/>
        <end position="26"/>
    </location>
</feature>
<dbReference type="OrthoDB" id="272002at2"/>